<comment type="caution">
    <text evidence="2">The sequence shown here is derived from an EMBL/GenBank/DDBJ whole genome shotgun (WGS) entry which is preliminary data.</text>
</comment>
<name>A0AAD7N0J9_9AGAR</name>
<protein>
    <recommendedName>
        <fullName evidence="1">Integrase core domain-containing protein</fullName>
    </recommendedName>
</protein>
<proteinExistence type="predicted"/>
<sequence>MEDERGVARGSYIWGRSVNNTRIERLWYDVTHGFGFKWKKFFHELEANHGLVPTLPAHIWLLHHLFLPRINEDAQEWAQAWNLHALQIRGERNRSPRDIFFFSMLQDGPRGLERITAPVDENVNDPTTYGIDWDVADDATLMRHHLLQNPQEWEDHNPFAPGLESLSEVPCDAPDCPFSAEQIEYLDRELAAVVDTTSRSMNVRKLVWQEAFRICNTLYQ</sequence>
<dbReference type="AlphaFoldDB" id="A0AAD7N0J9"/>
<dbReference type="Pfam" id="PF24764">
    <property type="entry name" value="rva_4"/>
    <property type="match status" value="1"/>
</dbReference>
<organism evidence="2 3">
    <name type="scientific">Mycena metata</name>
    <dbReference type="NCBI Taxonomy" id="1033252"/>
    <lineage>
        <taxon>Eukaryota</taxon>
        <taxon>Fungi</taxon>
        <taxon>Dikarya</taxon>
        <taxon>Basidiomycota</taxon>
        <taxon>Agaricomycotina</taxon>
        <taxon>Agaricomycetes</taxon>
        <taxon>Agaricomycetidae</taxon>
        <taxon>Agaricales</taxon>
        <taxon>Marasmiineae</taxon>
        <taxon>Mycenaceae</taxon>
        <taxon>Mycena</taxon>
    </lineage>
</organism>
<accession>A0AAD7N0J9</accession>
<feature type="domain" description="Integrase core" evidence="1">
    <location>
        <begin position="1"/>
        <end position="107"/>
    </location>
</feature>
<dbReference type="EMBL" id="JARKIB010000103">
    <property type="protein sequence ID" value="KAJ7740348.1"/>
    <property type="molecule type" value="Genomic_DNA"/>
</dbReference>
<evidence type="ECO:0000313" key="2">
    <source>
        <dbReference type="EMBL" id="KAJ7740348.1"/>
    </source>
</evidence>
<keyword evidence="3" id="KW-1185">Reference proteome</keyword>
<reference evidence="2" key="1">
    <citation type="submission" date="2023-03" db="EMBL/GenBank/DDBJ databases">
        <title>Massive genome expansion in bonnet fungi (Mycena s.s.) driven by repeated elements and novel gene families across ecological guilds.</title>
        <authorList>
            <consortium name="Lawrence Berkeley National Laboratory"/>
            <person name="Harder C.B."/>
            <person name="Miyauchi S."/>
            <person name="Viragh M."/>
            <person name="Kuo A."/>
            <person name="Thoen E."/>
            <person name="Andreopoulos B."/>
            <person name="Lu D."/>
            <person name="Skrede I."/>
            <person name="Drula E."/>
            <person name="Henrissat B."/>
            <person name="Morin E."/>
            <person name="Kohler A."/>
            <person name="Barry K."/>
            <person name="LaButti K."/>
            <person name="Morin E."/>
            <person name="Salamov A."/>
            <person name="Lipzen A."/>
            <person name="Mereny Z."/>
            <person name="Hegedus B."/>
            <person name="Baldrian P."/>
            <person name="Stursova M."/>
            <person name="Weitz H."/>
            <person name="Taylor A."/>
            <person name="Grigoriev I.V."/>
            <person name="Nagy L.G."/>
            <person name="Martin F."/>
            <person name="Kauserud H."/>
        </authorList>
    </citation>
    <scope>NUCLEOTIDE SEQUENCE</scope>
    <source>
        <strain evidence="2">CBHHK182m</strain>
    </source>
</reference>
<evidence type="ECO:0000313" key="3">
    <source>
        <dbReference type="Proteomes" id="UP001215598"/>
    </source>
</evidence>
<evidence type="ECO:0000259" key="1">
    <source>
        <dbReference type="Pfam" id="PF24764"/>
    </source>
</evidence>
<dbReference type="PANTHER" id="PTHR46791:SF5">
    <property type="entry name" value="CLR5 DOMAIN-CONTAINING PROTEIN-RELATED"/>
    <property type="match status" value="1"/>
</dbReference>
<dbReference type="PANTHER" id="PTHR46791">
    <property type="entry name" value="EXPRESSED PROTEIN"/>
    <property type="match status" value="1"/>
</dbReference>
<gene>
    <name evidence="2" type="ORF">B0H16DRAFT_1664490</name>
</gene>
<dbReference type="Proteomes" id="UP001215598">
    <property type="component" value="Unassembled WGS sequence"/>
</dbReference>
<dbReference type="InterPro" id="IPR058913">
    <property type="entry name" value="Integrase_dom_put"/>
</dbReference>